<feature type="transmembrane region" description="Helical" evidence="1">
    <location>
        <begin position="83"/>
        <end position="100"/>
    </location>
</feature>
<protein>
    <submittedName>
        <fullName evidence="2">DUF2232 domain-containing protein</fullName>
    </submittedName>
</protein>
<keyword evidence="1" id="KW-0472">Membrane</keyword>
<dbReference type="EMBL" id="JALEMU010000077">
    <property type="protein sequence ID" value="MCI5755633.1"/>
    <property type="molecule type" value="Genomic_DNA"/>
</dbReference>
<organism evidence="2 3">
    <name type="scientific">Candidatus Colimorpha enterica</name>
    <dbReference type="NCBI Taxonomy" id="3083063"/>
    <lineage>
        <taxon>Bacteria</taxon>
        <taxon>Pseudomonadati</taxon>
        <taxon>Bacteroidota</taxon>
        <taxon>Bacteroidia</taxon>
        <taxon>Bacteroidales</taxon>
        <taxon>Candidatus Colimorpha</taxon>
    </lineage>
</organism>
<feature type="transmembrane region" description="Helical" evidence="1">
    <location>
        <begin position="252"/>
        <end position="274"/>
    </location>
</feature>
<evidence type="ECO:0000313" key="2">
    <source>
        <dbReference type="EMBL" id="MCI5755633.1"/>
    </source>
</evidence>
<feature type="transmembrane region" description="Helical" evidence="1">
    <location>
        <begin position="180"/>
        <end position="207"/>
    </location>
</feature>
<feature type="transmembrane region" description="Helical" evidence="1">
    <location>
        <begin position="37"/>
        <end position="55"/>
    </location>
</feature>
<name>A0AAE3FJG2_9BACT</name>
<evidence type="ECO:0000313" key="3">
    <source>
        <dbReference type="Proteomes" id="UP001139365"/>
    </source>
</evidence>
<keyword evidence="1" id="KW-0812">Transmembrane</keyword>
<dbReference type="Pfam" id="PF09991">
    <property type="entry name" value="DUF2232"/>
    <property type="match status" value="1"/>
</dbReference>
<dbReference type="InterPro" id="IPR018710">
    <property type="entry name" value="DUF2232"/>
</dbReference>
<gene>
    <name evidence="2" type="ORF">MR241_05000</name>
</gene>
<comment type="caution">
    <text evidence="2">The sequence shown here is derived from an EMBL/GenBank/DDBJ whole genome shotgun (WGS) entry which is preliminary data.</text>
</comment>
<keyword evidence="1" id="KW-1133">Transmembrane helix</keyword>
<feature type="transmembrane region" description="Helical" evidence="1">
    <location>
        <begin position="295"/>
        <end position="317"/>
    </location>
</feature>
<feature type="transmembrane region" description="Helical" evidence="1">
    <location>
        <begin position="227"/>
        <end position="246"/>
    </location>
</feature>
<feature type="transmembrane region" description="Helical" evidence="1">
    <location>
        <begin position="60"/>
        <end position="77"/>
    </location>
</feature>
<feature type="transmembrane region" description="Helical" evidence="1">
    <location>
        <begin position="112"/>
        <end position="131"/>
    </location>
</feature>
<accession>A0AAE3FJG2</accession>
<dbReference type="AlphaFoldDB" id="A0AAE3FJG2"/>
<evidence type="ECO:0000256" key="1">
    <source>
        <dbReference type="SAM" id="Phobius"/>
    </source>
</evidence>
<reference evidence="2 3" key="1">
    <citation type="submission" date="2022-03" db="EMBL/GenBank/DDBJ databases">
        <title>Metagenome-assembled genomes from swine fecal metagenomes.</title>
        <authorList>
            <person name="Holman D.B."/>
            <person name="Kommadath A."/>
        </authorList>
    </citation>
    <scope>NUCLEOTIDE SEQUENCE [LARGE SCALE GENOMIC DNA]</scope>
    <source>
        <strain evidence="2">SUG147</strain>
    </source>
</reference>
<proteinExistence type="predicted"/>
<sequence>MSDNSLNTKKAASLFQAAAIFILTAIAAPAFPGGDGSVPSFFFLAAGGGGAAWLCFRCGYIYGILSAVAGFFLNWYVQSSPLAALAAFSLVPVGITYALVSKRRLSRSQALGISAASVSALCLAAVIIPVWQKTGSFGLQQIKSTFPDFFEKLAKALSESFTVTVAGQKVPFITAESADAYVNLIIAVSPGFAVAAIISLCFAAGWVYRLLLRLSGCEPPEPSDWKLLPVPITAAFYCISVLAAAVSESDNIIWLAAFNIAAILTPWFFFAGAASVGEMRMVDGFRRPRVLRSALLFFSVFLGLPAAIGLCCIFGVYDSIRTLFPKKKTEE</sequence>
<dbReference type="Proteomes" id="UP001139365">
    <property type="component" value="Unassembled WGS sequence"/>
</dbReference>